<dbReference type="RefSeq" id="WP_378614766.1">
    <property type="nucleotide sequence ID" value="NZ_JBHSAX010000019.1"/>
</dbReference>
<evidence type="ECO:0000313" key="2">
    <source>
        <dbReference type="Proteomes" id="UP001595696"/>
    </source>
</evidence>
<proteinExistence type="predicted"/>
<protein>
    <submittedName>
        <fullName evidence="1">Uncharacterized protein</fullName>
    </submittedName>
</protein>
<sequence length="102" mass="10816">MNPPLHGERDGAAGIALADGPANGLIMNTFSARYGQQAAMIGTRESATAYVIHAVESTGAATRADFDIDRIVSTAHALSEDWEVEALQPDTFWRIAATCLTP</sequence>
<accession>A0ABV8E0F2</accession>
<dbReference type="Proteomes" id="UP001595696">
    <property type="component" value="Unassembled WGS sequence"/>
</dbReference>
<keyword evidence="2" id="KW-1185">Reference proteome</keyword>
<gene>
    <name evidence="1" type="ORF">ACFO0B_23700</name>
</gene>
<comment type="caution">
    <text evidence="1">The sequence shown here is derived from an EMBL/GenBank/DDBJ whole genome shotgun (WGS) entry which is preliminary data.</text>
</comment>
<evidence type="ECO:0000313" key="1">
    <source>
        <dbReference type="EMBL" id="MFC3965002.1"/>
    </source>
</evidence>
<organism evidence="1 2">
    <name type="scientific">Nocardia jiangsuensis</name>
    <dbReference type="NCBI Taxonomy" id="1691563"/>
    <lineage>
        <taxon>Bacteria</taxon>
        <taxon>Bacillati</taxon>
        <taxon>Actinomycetota</taxon>
        <taxon>Actinomycetes</taxon>
        <taxon>Mycobacteriales</taxon>
        <taxon>Nocardiaceae</taxon>
        <taxon>Nocardia</taxon>
    </lineage>
</organism>
<reference evidence="2" key="1">
    <citation type="journal article" date="2019" name="Int. J. Syst. Evol. Microbiol.">
        <title>The Global Catalogue of Microorganisms (GCM) 10K type strain sequencing project: providing services to taxonomists for standard genome sequencing and annotation.</title>
        <authorList>
            <consortium name="The Broad Institute Genomics Platform"/>
            <consortium name="The Broad Institute Genome Sequencing Center for Infectious Disease"/>
            <person name="Wu L."/>
            <person name="Ma J."/>
        </authorList>
    </citation>
    <scope>NUCLEOTIDE SEQUENCE [LARGE SCALE GENOMIC DNA]</scope>
    <source>
        <strain evidence="2">CGMCC 4.7330</strain>
    </source>
</reference>
<dbReference type="EMBL" id="JBHSAX010000019">
    <property type="protein sequence ID" value="MFC3965002.1"/>
    <property type="molecule type" value="Genomic_DNA"/>
</dbReference>
<name>A0ABV8E0F2_9NOCA</name>